<dbReference type="Pfam" id="PF03235">
    <property type="entry name" value="GmrSD_N"/>
    <property type="match status" value="1"/>
</dbReference>
<dbReference type="EMBL" id="LS483250">
    <property type="protein sequence ID" value="SQD78318.1"/>
    <property type="molecule type" value="Genomic_DNA"/>
</dbReference>
<dbReference type="KEGG" id="mya:MORIYA_1840"/>
<accession>A0A330LR36</accession>
<name>A0A330LR36_9GAMM</name>
<dbReference type="OrthoDB" id="8094406at2"/>
<reference evidence="3" key="1">
    <citation type="submission" date="2018-05" db="EMBL/GenBank/DDBJ databases">
        <authorList>
            <person name="Cea G.-C."/>
            <person name="William W."/>
        </authorList>
    </citation>
    <scope>NUCLEOTIDE SEQUENCE [LARGE SCALE GENOMIC DNA]</scope>
    <source>
        <strain evidence="3">DB21MT 5</strain>
    </source>
</reference>
<gene>
    <name evidence="2" type="ORF">MORIYA_1840</name>
</gene>
<organism evidence="2 3">
    <name type="scientific">Moritella yayanosii</name>
    <dbReference type="NCBI Taxonomy" id="69539"/>
    <lineage>
        <taxon>Bacteria</taxon>
        <taxon>Pseudomonadati</taxon>
        <taxon>Pseudomonadota</taxon>
        <taxon>Gammaproteobacteria</taxon>
        <taxon>Alteromonadales</taxon>
        <taxon>Moritellaceae</taxon>
        <taxon>Moritella</taxon>
    </lineage>
</organism>
<dbReference type="InterPro" id="IPR004919">
    <property type="entry name" value="GmrSD_N"/>
</dbReference>
<proteinExistence type="predicted"/>
<keyword evidence="3" id="KW-1185">Reference proteome</keyword>
<evidence type="ECO:0000259" key="1">
    <source>
        <dbReference type="Pfam" id="PF03235"/>
    </source>
</evidence>
<dbReference type="Proteomes" id="UP000250163">
    <property type="component" value="Chromosome MORIYA"/>
</dbReference>
<sequence length="635" mass="74226">MAGQYEKAISIKEAIDSINNNDFLLPAIQRKFVWSSQQICVLFDSIMRDFPINSFMMWEVKDGEIKKNYKFYQFLKGYCKRFNEENPEQITNASFKNFKAVIDGQQRLTSLYIGLCSTYAYKQPRVHWPSAQDDNKLPPRKLYLDLMTAENREEDESLMKYRFKFLTEKQYQDSVSVNEKKHHWFCMHEVLNFAQENDVDDVLFNVVMPYLDTHELTDNTFARKTLLKLYDAFRNKMIIHYFNETSQQIDHVLDVFIRTNSGGTKLDFSDLLMSIAISNWDGDFRKEIDTLVKEIHQSAEMGFYLSRDWVLKTCLMLTDADVKFKVKNFKAEQVANIQSQWSSIKDCIRESFKLIRRLGINPDSLTSKNAVIPISYYLYKKTINNSALYVSINNLAKADEERKTISQWFYMALLKGVFGGQADTILSGMREVLRNNLHQSAFPLEQIIDKYKGSNKDLRFDAEYLDNLLDIQHGNGRCRALLHLLFPEMNPTETFHIDHLHPKDAFQKKKIKSHAFLKEDAELMVFYADVKKWNSIANLHLLNDSQNMSKKAKELVDWVGSPGISVTKQSLLLTEDVSLAFSDFKRFYEQRRKALIERLRSRVYMTDMLAAQSIEDELDELDELDEEVLEEEVAA</sequence>
<feature type="domain" description="GmrSD restriction endonucleases N-terminal" evidence="1">
    <location>
        <begin position="11"/>
        <end position="275"/>
    </location>
</feature>
<protein>
    <recommendedName>
        <fullName evidence="1">GmrSD restriction endonucleases N-terminal domain-containing protein</fullName>
    </recommendedName>
</protein>
<dbReference type="RefSeq" id="WP_112714379.1">
    <property type="nucleotide sequence ID" value="NZ_LS483250.1"/>
</dbReference>
<evidence type="ECO:0000313" key="2">
    <source>
        <dbReference type="EMBL" id="SQD78318.1"/>
    </source>
</evidence>
<dbReference type="PANTHER" id="PTHR37292:SF2">
    <property type="entry name" value="DUF262 DOMAIN-CONTAINING PROTEIN"/>
    <property type="match status" value="1"/>
</dbReference>
<dbReference type="PANTHER" id="PTHR37292">
    <property type="entry name" value="VNG6097C"/>
    <property type="match status" value="1"/>
</dbReference>
<dbReference type="AlphaFoldDB" id="A0A330LR36"/>
<evidence type="ECO:0000313" key="3">
    <source>
        <dbReference type="Proteomes" id="UP000250163"/>
    </source>
</evidence>